<dbReference type="Pfam" id="PF00899">
    <property type="entry name" value="ThiF"/>
    <property type="match status" value="1"/>
</dbReference>
<dbReference type="Gene3D" id="3.40.140.10">
    <property type="entry name" value="Cytidine Deaminase, domain 2"/>
    <property type="match status" value="1"/>
</dbReference>
<dbReference type="Pfam" id="PF14464">
    <property type="entry name" value="Prok-JAB"/>
    <property type="match status" value="1"/>
</dbReference>
<reference evidence="9 11" key="2">
    <citation type="submission" date="2019-03" db="EMBL/GenBank/DDBJ databases">
        <title>Genomic Encyclopedia of Type Strains, Phase IV (KMG-IV): sequencing the most valuable type-strain genomes for metagenomic binning, comparative biology and taxonomic classification.</title>
        <authorList>
            <person name="Goeker M."/>
        </authorList>
    </citation>
    <scope>NUCLEOTIDE SEQUENCE [LARGE SCALE GENOMIC DNA]</scope>
    <source>
        <strain evidence="9 11">DSM 3764</strain>
    </source>
</reference>
<evidence type="ECO:0000256" key="3">
    <source>
        <dbReference type="ARBA" id="ARBA00022801"/>
    </source>
</evidence>
<evidence type="ECO:0000256" key="1">
    <source>
        <dbReference type="ARBA" id="ARBA00022670"/>
    </source>
</evidence>
<keyword evidence="1" id="KW-0645">Protease</keyword>
<dbReference type="EMBL" id="SMBT01000023">
    <property type="protein sequence ID" value="TCU81311.1"/>
    <property type="molecule type" value="Genomic_DNA"/>
</dbReference>
<accession>A0A377SW10</accession>
<proteinExistence type="predicted"/>
<dbReference type="SUPFAM" id="SSF102712">
    <property type="entry name" value="JAB1/MPN domain"/>
    <property type="match status" value="1"/>
</dbReference>
<dbReference type="Pfam" id="PF14457">
    <property type="entry name" value="Prok-E2_A"/>
    <property type="match status" value="1"/>
</dbReference>
<evidence type="ECO:0000256" key="2">
    <source>
        <dbReference type="ARBA" id="ARBA00022723"/>
    </source>
</evidence>
<evidence type="ECO:0000313" key="9">
    <source>
        <dbReference type="EMBL" id="TCU81311.1"/>
    </source>
</evidence>
<dbReference type="InterPro" id="IPR035985">
    <property type="entry name" value="Ubiquitin-activating_enz"/>
</dbReference>
<protein>
    <submittedName>
        <fullName evidence="9">Integrative and conjugative element protein (TIGR02256 family)</fullName>
    </submittedName>
    <submittedName>
        <fullName evidence="8">ThiF family</fullName>
    </submittedName>
</protein>
<evidence type="ECO:0000256" key="4">
    <source>
        <dbReference type="ARBA" id="ARBA00022833"/>
    </source>
</evidence>
<evidence type="ECO:0000256" key="5">
    <source>
        <dbReference type="ARBA" id="ARBA00023049"/>
    </source>
</evidence>
<dbReference type="GO" id="GO:0008641">
    <property type="term" value="F:ubiquitin-like modifier activating enzyme activity"/>
    <property type="evidence" value="ECO:0007669"/>
    <property type="project" value="InterPro"/>
</dbReference>
<evidence type="ECO:0000313" key="11">
    <source>
        <dbReference type="Proteomes" id="UP000295794"/>
    </source>
</evidence>
<dbReference type="InterPro" id="IPR000594">
    <property type="entry name" value="ThiF_NAD_FAD-bd"/>
</dbReference>
<dbReference type="OrthoDB" id="8763200at2"/>
<reference evidence="8 10" key="1">
    <citation type="submission" date="2018-06" db="EMBL/GenBank/DDBJ databases">
        <authorList>
            <consortium name="Pathogen Informatics"/>
            <person name="Doyle S."/>
        </authorList>
    </citation>
    <scope>NUCLEOTIDE SEQUENCE [LARGE SCALE GENOMIC DNA]</scope>
    <source>
        <strain evidence="8 10">NCTC11159</strain>
    </source>
</reference>
<dbReference type="Proteomes" id="UP000295794">
    <property type="component" value="Unassembled WGS sequence"/>
</dbReference>
<dbReference type="RefSeq" id="WP_115228863.1">
    <property type="nucleotide sequence ID" value="NZ_CAWOLO010000023.1"/>
</dbReference>
<dbReference type="InterPro" id="IPR032865">
    <property type="entry name" value="Prok-E2_A"/>
</dbReference>
<feature type="domain" description="THIF-type NAD/FAD binding fold" evidence="6">
    <location>
        <begin position="396"/>
        <end position="518"/>
    </location>
</feature>
<dbReference type="InterPro" id="IPR028090">
    <property type="entry name" value="JAB_dom_prok"/>
</dbReference>
<name>A0A377SW10_9NEIS</name>
<dbReference type="Gene3D" id="3.40.50.720">
    <property type="entry name" value="NAD(P)-binding Rossmann-like Domain"/>
    <property type="match status" value="1"/>
</dbReference>
<sequence>MSGEYYSLGDVLPDLDPNKLEYEDSRRLLAACFRHPAFEVVELRRIERQSAVGDTTNVIDGIVVECCDGTVPSRNAVGIKNREPLLLLHGSDLLTHHEVLALRAQFPITPHQNSVPYGAPSSLCLYFEPWSAVARTWTPATHLQRILWWLRETALGTLHRSDQPLERLHFVSPFQIVLPADFATRAEMHSEILQLAVARSRSNGTILRGEFESKEDVTVQGDSTGLDTLLVTLPAIVSVQIERYPVTLGALHDQLIRYGSELFSPLVEAAKKVLPTSGLPSQSAHAKNTLLLLRVPMARSANTEPERIDVSGFIVRDADLAQLGIACGAYFDGRDGRVYLNNEAQIAAIAALAGISTESIDAWRGLAIEPVDVRCTFSATDARHASGIGNQGTDFKGVLAGLGALGSTMAELWHREGWGNWSYIDDDILHAHNIVRHIGKDLHIGWAKVDVAVNMAELSWPTGTKPKAISAKVTDFENIEVCNALSSASLLVDATTTLEAPRDLSEQIDRPRAVSVFLTPSGRDSVLLLENSDKSICLSSLEAQYYRAILQRDWGPSHLDGHQGSYWVGAGCRDLSAVLSLEVIQLHGAMLARQVRFLTALPEAQIRVWSMDDATGALAVDNVLVEKSREDVFGKWRVIWDDGLLKKLREFREISLPNETGGVVLGYFDQKRKAIHVVDVLPAPTDSEENGTTFVRGAHGLKDALERSALLTANIVGYLGEWHSHPKFASARPSSEDVKLLTYLANTMAMDDVPVLMIIVGENDVTISFGEGAA</sequence>
<evidence type="ECO:0000259" key="6">
    <source>
        <dbReference type="Pfam" id="PF00899"/>
    </source>
</evidence>
<keyword evidence="11" id="KW-1185">Reference proteome</keyword>
<dbReference type="GO" id="GO:0006508">
    <property type="term" value="P:proteolysis"/>
    <property type="evidence" value="ECO:0007669"/>
    <property type="project" value="UniProtKB-KW"/>
</dbReference>
<evidence type="ECO:0000313" key="10">
    <source>
        <dbReference type="Proteomes" id="UP000255108"/>
    </source>
</evidence>
<dbReference type="SUPFAM" id="SSF69572">
    <property type="entry name" value="Activating enzymes of the ubiquitin-like proteins"/>
    <property type="match status" value="1"/>
</dbReference>
<dbReference type="Proteomes" id="UP000255108">
    <property type="component" value="Unassembled WGS sequence"/>
</dbReference>
<keyword evidence="2" id="KW-0479">Metal-binding</keyword>
<organism evidence="8 10">
    <name type="scientific">Iodobacter fluviatilis</name>
    <dbReference type="NCBI Taxonomy" id="537"/>
    <lineage>
        <taxon>Bacteria</taxon>
        <taxon>Pseudomonadati</taxon>
        <taxon>Pseudomonadota</taxon>
        <taxon>Betaproteobacteria</taxon>
        <taxon>Neisseriales</taxon>
        <taxon>Chitinibacteraceae</taxon>
        <taxon>Iodobacter</taxon>
    </lineage>
</organism>
<feature type="domain" description="JAB" evidence="7">
    <location>
        <begin position="644"/>
        <end position="762"/>
    </location>
</feature>
<gene>
    <name evidence="9" type="ORF">EV682_12323</name>
    <name evidence="8" type="ORF">NCTC11159_03714</name>
</gene>
<keyword evidence="5" id="KW-0482">Metalloprotease</keyword>
<dbReference type="GO" id="GO:0008237">
    <property type="term" value="F:metallopeptidase activity"/>
    <property type="evidence" value="ECO:0007669"/>
    <property type="project" value="UniProtKB-KW"/>
</dbReference>
<dbReference type="EMBL" id="UGHR01000003">
    <property type="protein sequence ID" value="STR45167.1"/>
    <property type="molecule type" value="Genomic_DNA"/>
</dbReference>
<evidence type="ECO:0000259" key="7">
    <source>
        <dbReference type="Pfam" id="PF14464"/>
    </source>
</evidence>
<keyword evidence="4" id="KW-0862">Zinc</keyword>
<keyword evidence="3" id="KW-0378">Hydrolase</keyword>
<dbReference type="GO" id="GO:0046872">
    <property type="term" value="F:metal ion binding"/>
    <property type="evidence" value="ECO:0007669"/>
    <property type="project" value="UniProtKB-KW"/>
</dbReference>
<dbReference type="AlphaFoldDB" id="A0A377SW10"/>
<evidence type="ECO:0000313" key="8">
    <source>
        <dbReference type="EMBL" id="STR45167.1"/>
    </source>
</evidence>